<reference evidence="1" key="2">
    <citation type="submission" date="2020-03" db="EMBL/GenBank/DDBJ databases">
        <title>Walnut 2.0.</title>
        <authorList>
            <person name="Marrano A."/>
            <person name="Britton M."/>
            <person name="Zimin A.V."/>
            <person name="Zaini P.A."/>
            <person name="Workman R."/>
            <person name="Puiu D."/>
            <person name="Bianco L."/>
            <person name="Allen B.J."/>
            <person name="Troggio M."/>
            <person name="Leslie C.A."/>
            <person name="Timp W."/>
            <person name="Dendekar A."/>
            <person name="Salzberg S.L."/>
            <person name="Neale D.B."/>
        </authorList>
    </citation>
    <scope>NUCLEOTIDE SEQUENCE</scope>
    <source>
        <tissue evidence="1">Leaves</tissue>
    </source>
</reference>
<accession>A0A833TZT5</accession>
<proteinExistence type="predicted"/>
<protein>
    <recommendedName>
        <fullName evidence="3">Reverse transcriptase domain-containing protein</fullName>
    </recommendedName>
</protein>
<sequence length="215" mass="23470">MAALPASSAALESKARRSSVSTSLCYHYGSLEYDDIGGGYAWVCDPHFSLSHLLFTDDTLLFCKADRNQLRALKALLLCFEAASGLKVNFDKSKLVLVGTVSNTRQLASIIGCKVASLPITYLGLPLGAAARASSIWDSVIEKIGRKLAGQKRLYLSKGGLLTLIKSTISNLPTYFLSLFQLPASATAQIEKLYHDFLWSGIGDEFKFHLVSWDK</sequence>
<reference evidence="1" key="1">
    <citation type="submission" date="2015-10" db="EMBL/GenBank/DDBJ databases">
        <authorList>
            <person name="Martinez-Garcia P.J."/>
            <person name="Crepeau M.W."/>
            <person name="Puiu D."/>
            <person name="Gonzalez-Ibeas D."/>
            <person name="Whalen J."/>
            <person name="Stevens K."/>
            <person name="Paul R."/>
            <person name="Butterfield T."/>
            <person name="Britton M."/>
            <person name="Reagan R."/>
            <person name="Chakraborty S."/>
            <person name="Walawage S.L."/>
            <person name="Vasquez-Gross H.A."/>
            <person name="Cardeno C."/>
            <person name="Famula R."/>
            <person name="Pratt K."/>
            <person name="Kuruganti S."/>
            <person name="Aradhya M.K."/>
            <person name="Leslie C.A."/>
            <person name="Dandekar A.M."/>
            <person name="Salzberg S.L."/>
            <person name="Wegrzyn J.L."/>
            <person name="Langley C.H."/>
            <person name="Neale D.B."/>
        </authorList>
    </citation>
    <scope>NUCLEOTIDE SEQUENCE</scope>
    <source>
        <tissue evidence="1">Leaves</tissue>
    </source>
</reference>
<feature type="non-terminal residue" evidence="1">
    <location>
        <position position="215"/>
    </location>
</feature>
<dbReference type="PANTHER" id="PTHR33116">
    <property type="entry name" value="REVERSE TRANSCRIPTASE ZINC-BINDING DOMAIN-CONTAINING PROTEIN-RELATED-RELATED"/>
    <property type="match status" value="1"/>
</dbReference>
<name>A0A833TZT5_JUGRE</name>
<dbReference type="Gramene" id="Jr10_17230_p1">
    <property type="protein sequence ID" value="cds.Jr10_17230_p1"/>
    <property type="gene ID" value="Jr10_17230"/>
</dbReference>
<gene>
    <name evidence="1" type="ORF">F2P56_022673</name>
</gene>
<evidence type="ECO:0008006" key="3">
    <source>
        <dbReference type="Google" id="ProtNLM"/>
    </source>
</evidence>
<dbReference type="EMBL" id="LIHL02000010">
    <property type="protein sequence ID" value="KAF5458660.1"/>
    <property type="molecule type" value="Genomic_DNA"/>
</dbReference>
<dbReference type="PANTHER" id="PTHR33116:SF78">
    <property type="entry name" value="OS12G0587133 PROTEIN"/>
    <property type="match status" value="1"/>
</dbReference>
<organism evidence="1 2">
    <name type="scientific">Juglans regia</name>
    <name type="common">English walnut</name>
    <dbReference type="NCBI Taxonomy" id="51240"/>
    <lineage>
        <taxon>Eukaryota</taxon>
        <taxon>Viridiplantae</taxon>
        <taxon>Streptophyta</taxon>
        <taxon>Embryophyta</taxon>
        <taxon>Tracheophyta</taxon>
        <taxon>Spermatophyta</taxon>
        <taxon>Magnoliopsida</taxon>
        <taxon>eudicotyledons</taxon>
        <taxon>Gunneridae</taxon>
        <taxon>Pentapetalae</taxon>
        <taxon>rosids</taxon>
        <taxon>fabids</taxon>
        <taxon>Fagales</taxon>
        <taxon>Juglandaceae</taxon>
        <taxon>Juglans</taxon>
    </lineage>
</organism>
<dbReference type="Proteomes" id="UP000619265">
    <property type="component" value="Unassembled WGS sequence"/>
</dbReference>
<dbReference type="AlphaFoldDB" id="A0A833TZT5"/>
<evidence type="ECO:0000313" key="2">
    <source>
        <dbReference type="Proteomes" id="UP000619265"/>
    </source>
</evidence>
<comment type="caution">
    <text evidence="1">The sequence shown here is derived from an EMBL/GenBank/DDBJ whole genome shotgun (WGS) entry which is preliminary data.</text>
</comment>
<evidence type="ECO:0000313" key="1">
    <source>
        <dbReference type="EMBL" id="KAF5458660.1"/>
    </source>
</evidence>